<evidence type="ECO:0000313" key="1">
    <source>
        <dbReference type="Ensembl" id="ENSSSCP00025025464.1"/>
    </source>
</evidence>
<dbReference type="PANTHER" id="PTHR19446">
    <property type="entry name" value="REVERSE TRANSCRIPTASES"/>
    <property type="match status" value="1"/>
</dbReference>
<organism evidence="1 2">
    <name type="scientific">Sus scrofa</name>
    <name type="common">Pig</name>
    <dbReference type="NCBI Taxonomy" id="9823"/>
    <lineage>
        <taxon>Eukaryota</taxon>
        <taxon>Metazoa</taxon>
        <taxon>Chordata</taxon>
        <taxon>Craniata</taxon>
        <taxon>Vertebrata</taxon>
        <taxon>Euteleostomi</taxon>
        <taxon>Mammalia</taxon>
        <taxon>Eutheria</taxon>
        <taxon>Laurasiatheria</taxon>
        <taxon>Artiodactyla</taxon>
        <taxon>Suina</taxon>
        <taxon>Suidae</taxon>
        <taxon>Sus</taxon>
    </lineage>
</organism>
<evidence type="ECO:0000313" key="2">
    <source>
        <dbReference type="Proteomes" id="UP000694727"/>
    </source>
</evidence>
<accession>A0A8D0S2A9</accession>
<name>A0A8D0S2A9_PIG</name>
<proteinExistence type="predicted"/>
<dbReference type="AlphaFoldDB" id="A0A8D0S2A9"/>
<reference evidence="1" key="1">
    <citation type="submission" date="2025-08" db="UniProtKB">
        <authorList>
            <consortium name="Ensembl"/>
        </authorList>
    </citation>
    <scope>IDENTIFICATION</scope>
</reference>
<dbReference type="Proteomes" id="UP000694727">
    <property type="component" value="Unplaced"/>
</dbReference>
<sequence length="213" mass="24654">MKLEHSLTPYTKINSTWIKDLDIRPDTIKLLGENIGQTLSDINHSNIFLDLPLRVMTVKTKINKWDIIKLKSFCTAKETLNKTKRQPTEWEKIFAIDSADKGFISKIYKYLPQLHTKKANNPIKKWAEDLKRQFSKEDIQMAKKHMKRCSTSLIIREMQIKTTLHQPEWPSSKSLQTVSAGEGVEKKELSYTLGGIVNWYNHCGKQYGDASEN</sequence>
<protein>
    <submittedName>
        <fullName evidence="1">Uncharacterized protein</fullName>
    </submittedName>
</protein>
<dbReference type="Ensembl" id="ENSSSCT00025060074.1">
    <property type="protein sequence ID" value="ENSSSCP00025025464.1"/>
    <property type="gene ID" value="ENSSSCG00025044298.1"/>
</dbReference>